<evidence type="ECO:0000259" key="7">
    <source>
        <dbReference type="Pfam" id="PF04824"/>
    </source>
</evidence>
<dbReference type="PANTHER" id="PTHR12585">
    <property type="entry name" value="SCC1 / RAD21 FAMILY MEMBER"/>
    <property type="match status" value="1"/>
</dbReference>
<reference evidence="9" key="2">
    <citation type="submission" date="2014-06" db="EMBL/GenBank/DDBJ databases">
        <authorList>
            <person name="Aslett M."/>
        </authorList>
    </citation>
    <scope>NUCLEOTIDE SEQUENCE</scope>
</reference>
<dbReference type="InterPro" id="IPR006910">
    <property type="entry name" value="Rad21_Rec8_N"/>
</dbReference>
<evidence type="ECO:0000313" key="11">
    <source>
        <dbReference type="WBParaSite" id="EgrG_000604900"/>
    </source>
</evidence>
<dbReference type="WBParaSite" id="EgrG_000604900">
    <property type="protein sequence ID" value="EgrG_000604900"/>
    <property type="gene ID" value="EgrG_000604900"/>
</dbReference>
<comment type="subcellular location">
    <subcellularLocation>
        <location evidence="2">Chromosome</location>
    </subcellularLocation>
    <subcellularLocation>
        <location evidence="1">Nucleus</location>
    </subcellularLocation>
</comment>
<dbReference type="GO" id="GO:0008278">
    <property type="term" value="C:cohesin complex"/>
    <property type="evidence" value="ECO:0007669"/>
    <property type="project" value="InterPro"/>
</dbReference>
<evidence type="ECO:0000313" key="9">
    <source>
        <dbReference type="EMBL" id="CDS18285.1"/>
    </source>
</evidence>
<dbReference type="InterPro" id="IPR036390">
    <property type="entry name" value="WH_DNA-bd_sf"/>
</dbReference>
<dbReference type="Pfam" id="PF04825">
    <property type="entry name" value="Rad21_Rec8_N"/>
    <property type="match status" value="1"/>
</dbReference>
<dbReference type="CDD" id="cd21792">
    <property type="entry name" value="Rad21_Rec8_M_NXP1-like"/>
    <property type="match status" value="1"/>
</dbReference>
<dbReference type="InterPro" id="IPR039781">
    <property type="entry name" value="Rad21/Rec8-like"/>
</dbReference>
<dbReference type="GO" id="GO:0003682">
    <property type="term" value="F:chromatin binding"/>
    <property type="evidence" value="ECO:0007669"/>
    <property type="project" value="TreeGrafter"/>
</dbReference>
<dbReference type="OrthoDB" id="10071381at2759"/>
<dbReference type="InterPro" id="IPR049589">
    <property type="entry name" value="NXP1_M-like"/>
</dbReference>
<reference evidence="9 10" key="1">
    <citation type="journal article" date="2013" name="Nature">
        <title>The genomes of four tapeworm species reveal adaptations to parasitism.</title>
        <authorList>
            <person name="Tsai I.J."/>
            <person name="Zarowiecki M."/>
            <person name="Holroyd N."/>
            <person name="Garciarrubio A."/>
            <person name="Sanchez-Flores A."/>
            <person name="Brooks K.L."/>
            <person name="Tracey A."/>
            <person name="Bobes R.J."/>
            <person name="Fragoso G."/>
            <person name="Sciutto E."/>
            <person name="Aslett M."/>
            <person name="Beasley H."/>
            <person name="Bennett H.M."/>
            <person name="Cai J."/>
            <person name="Camicia F."/>
            <person name="Clark R."/>
            <person name="Cucher M."/>
            <person name="De Silva N."/>
            <person name="Day T.A."/>
            <person name="Deplazes P."/>
            <person name="Estrada K."/>
            <person name="Fernandez C."/>
            <person name="Holland P.W."/>
            <person name="Hou J."/>
            <person name="Hu S."/>
            <person name="Huckvale T."/>
            <person name="Hung S.S."/>
            <person name="Kamenetzky L."/>
            <person name="Keane J.A."/>
            <person name="Kiss F."/>
            <person name="Koziol U."/>
            <person name="Lambert O."/>
            <person name="Liu K."/>
            <person name="Luo X."/>
            <person name="Luo Y."/>
            <person name="Macchiaroli N."/>
            <person name="Nichol S."/>
            <person name="Paps J."/>
            <person name="Parkinson J."/>
            <person name="Pouchkina-Stantcheva N."/>
            <person name="Riddiford N."/>
            <person name="Rosenzvit M."/>
            <person name="Salinas G."/>
            <person name="Wasmuth J.D."/>
            <person name="Zamanian M."/>
            <person name="Zheng Y."/>
            <person name="Cai X."/>
            <person name="Soberon X."/>
            <person name="Olson P.D."/>
            <person name="Laclette J.P."/>
            <person name="Brehm K."/>
            <person name="Berriman M."/>
            <person name="Garciarrubio A."/>
            <person name="Bobes R.J."/>
            <person name="Fragoso G."/>
            <person name="Sanchez-Flores A."/>
            <person name="Estrada K."/>
            <person name="Cevallos M.A."/>
            <person name="Morett E."/>
            <person name="Gonzalez V."/>
            <person name="Portillo T."/>
            <person name="Ochoa-Leyva A."/>
            <person name="Jose M.V."/>
            <person name="Sciutto E."/>
            <person name="Landa A."/>
            <person name="Jimenez L."/>
            <person name="Valdes V."/>
            <person name="Carrero J.C."/>
            <person name="Larralde C."/>
            <person name="Morales-Montor J."/>
            <person name="Limon-Lason J."/>
            <person name="Soberon X."/>
            <person name="Laclette J.P."/>
        </authorList>
    </citation>
    <scope>NUCLEOTIDE SEQUENCE [LARGE SCALE GENOMIC DNA]</scope>
</reference>
<evidence type="ECO:0000256" key="2">
    <source>
        <dbReference type="ARBA" id="ARBA00004286"/>
    </source>
</evidence>
<accession>A0A068WL12</accession>
<dbReference type="EMBL" id="LK028578">
    <property type="protein sequence ID" value="CDS18285.1"/>
    <property type="molecule type" value="Genomic_DNA"/>
</dbReference>
<protein>
    <submittedName>
        <fullName evidence="9 11">Double strand break repair protein rad21</fullName>
    </submittedName>
</protein>
<keyword evidence="4" id="KW-0158">Chromosome</keyword>
<feature type="domain" description="Rad21/Rec8-like protein N-terminal" evidence="8">
    <location>
        <begin position="1"/>
        <end position="103"/>
    </location>
</feature>
<dbReference type="InterPro" id="IPR006909">
    <property type="entry name" value="Rad21/Rec8_C_eu"/>
</dbReference>
<evidence type="ECO:0000256" key="5">
    <source>
        <dbReference type="ARBA" id="ARBA00023242"/>
    </source>
</evidence>
<proteinExistence type="inferred from homology"/>
<dbReference type="GO" id="GO:0005634">
    <property type="term" value="C:nucleus"/>
    <property type="evidence" value="ECO:0007669"/>
    <property type="project" value="UniProtKB-SubCell"/>
</dbReference>
<feature type="region of interest" description="Disordered" evidence="6">
    <location>
        <begin position="660"/>
        <end position="681"/>
    </location>
</feature>
<feature type="compositionally biased region" description="Basic and acidic residues" evidence="6">
    <location>
        <begin position="545"/>
        <end position="557"/>
    </location>
</feature>
<keyword evidence="5" id="KW-0539">Nucleus</keyword>
<evidence type="ECO:0000256" key="1">
    <source>
        <dbReference type="ARBA" id="ARBA00004123"/>
    </source>
</evidence>
<evidence type="ECO:0000256" key="4">
    <source>
        <dbReference type="ARBA" id="ARBA00022454"/>
    </source>
</evidence>
<evidence type="ECO:0000256" key="6">
    <source>
        <dbReference type="SAM" id="MobiDB-lite"/>
    </source>
</evidence>
<comment type="similarity">
    <text evidence="3">Belongs to the rad21 family.</text>
</comment>
<feature type="domain" description="Rad21/Rec8-like protein C-terminal eukaryotic" evidence="7">
    <location>
        <begin position="722"/>
        <end position="771"/>
    </location>
</feature>
<dbReference type="GO" id="GO:0007062">
    <property type="term" value="P:sister chromatid cohesion"/>
    <property type="evidence" value="ECO:0007669"/>
    <property type="project" value="InterPro"/>
</dbReference>
<dbReference type="PANTHER" id="PTHR12585:SF69">
    <property type="entry name" value="FI11703P"/>
    <property type="match status" value="1"/>
</dbReference>
<organism evidence="9">
    <name type="scientific">Echinococcus granulosus</name>
    <name type="common">Hydatid tapeworm</name>
    <dbReference type="NCBI Taxonomy" id="6210"/>
    <lineage>
        <taxon>Eukaryota</taxon>
        <taxon>Metazoa</taxon>
        <taxon>Spiralia</taxon>
        <taxon>Lophotrochozoa</taxon>
        <taxon>Platyhelminthes</taxon>
        <taxon>Cestoda</taxon>
        <taxon>Eucestoda</taxon>
        <taxon>Cyclophyllidea</taxon>
        <taxon>Taeniidae</taxon>
        <taxon>Echinococcus</taxon>
        <taxon>Echinococcus granulosus group</taxon>
    </lineage>
</organism>
<evidence type="ECO:0000256" key="3">
    <source>
        <dbReference type="ARBA" id="ARBA00009870"/>
    </source>
</evidence>
<gene>
    <name evidence="9" type="ORF">EgrG_000604900</name>
</gene>
<dbReference type="GO" id="GO:1990414">
    <property type="term" value="P:replication-born double-strand break repair via sister chromatid exchange"/>
    <property type="evidence" value="ECO:0007669"/>
    <property type="project" value="TreeGrafter"/>
</dbReference>
<dbReference type="Gene3D" id="1.10.10.580">
    <property type="entry name" value="Structural maintenance of chromosome 1. Chain E"/>
    <property type="match status" value="1"/>
</dbReference>
<dbReference type="AlphaFoldDB" id="A0A068WL12"/>
<name>A0A068WL12_ECHGR</name>
<dbReference type="SUPFAM" id="SSF46785">
    <property type="entry name" value="Winged helix' DNA-binding domain"/>
    <property type="match status" value="1"/>
</dbReference>
<feature type="region of interest" description="Disordered" evidence="6">
    <location>
        <begin position="531"/>
        <end position="557"/>
    </location>
</feature>
<dbReference type="InterPro" id="IPR023093">
    <property type="entry name" value="ScpA-like_C"/>
</dbReference>
<evidence type="ECO:0000259" key="8">
    <source>
        <dbReference type="Pfam" id="PF04825"/>
    </source>
</evidence>
<sequence length="822" mass="89281">MFYAHFVLSKKGPFSRIWLAAHWDKKLTRAHVFETNINSSVEAILEPKLKMALRTSGHLLLGVVRIYSRKAKYLLADCNEIYVKIKTSFRPGVVDQPDDSNREAALAAINLPENIQDYEATMAALNAINLNTININQSRPEDITMREDFGDVNLGRIDDDFGEGAFEELPSREMLRGGDGGYDSVYGRGTDASGRFSVRESDRPSIRTDIDPDDTLIGAKDKSDKVATGLTPGADIGLDDDDFVEPLYAGDSDGSFGGDIEPSIFNNPALFEDATTTNQLATLAEGLTLSSEPGATAADGGMKEGGPSMMGVEVITPIGPKSNGATPQVPDQPPLQPQVTANMTRNISNDSGAFALMPIDVPTAVTEPRRAAKRKRRLIIDELKSIPSDLMKAQMQDTSEIVTQLDLAPPTKRLMRMKETGGLDKLFTLPGRSLPSRILQRMFSRNLRTQPITDATGQDATPSLLAPDESRPHIFFRSTAPGPAASAIEDHLLSAAATPRDLLSSSGFHAGAHQQGGALGLDAIPEETISVSNQSGYPGYPSASADHHPHRQGDKATVDLHNDHHDLLADNTLTNLHDPFLAATARPTDIPEHHHVHPGASDDDMEDDDNNFPLDAQYLEPPSVLSEASQGILLEHDLDGTGDRGGRGSRGGHGLNLASEFGGPRDDEDTMPAAPSVGGDLSREVLGGEEIEEERRLEKRSKDMLRRLRAHVAQHGWGETGISLLAMCEGNSKKQAASKFYTMLLLRKQGSVRLFQDAPYSDIRVCRGPAFVGPAETAPVYCHHATPRCLAFTIVIPGIRTHICIQADISMYVFLVYLFHYL</sequence>
<reference evidence="11" key="3">
    <citation type="submission" date="2020-10" db="UniProtKB">
        <authorList>
            <consortium name="WormBaseParasite"/>
        </authorList>
    </citation>
    <scope>IDENTIFICATION</scope>
</reference>
<evidence type="ECO:0000313" key="10">
    <source>
        <dbReference type="Proteomes" id="UP000492820"/>
    </source>
</evidence>
<dbReference type="Pfam" id="PF04824">
    <property type="entry name" value="Rad21_Rec8"/>
    <property type="match status" value="1"/>
</dbReference>
<dbReference type="Proteomes" id="UP000492820">
    <property type="component" value="Unassembled WGS sequence"/>
</dbReference>